<dbReference type="InterPro" id="IPR001932">
    <property type="entry name" value="PPM-type_phosphatase-like_dom"/>
</dbReference>
<evidence type="ECO:0000259" key="1">
    <source>
        <dbReference type="PROSITE" id="PS51746"/>
    </source>
</evidence>
<evidence type="ECO:0000313" key="2">
    <source>
        <dbReference type="EMBL" id="NLV11669.1"/>
    </source>
</evidence>
<feature type="domain" description="PPM-type phosphatase" evidence="1">
    <location>
        <begin position="1"/>
        <end position="237"/>
    </location>
</feature>
<organism evidence="2 3">
    <name type="scientific">Halomicrobium mukohataei</name>
    <dbReference type="NCBI Taxonomy" id="57705"/>
    <lineage>
        <taxon>Archaea</taxon>
        <taxon>Methanobacteriati</taxon>
        <taxon>Methanobacteriota</taxon>
        <taxon>Stenosarchaea group</taxon>
        <taxon>Halobacteria</taxon>
        <taxon>Halobacteriales</taxon>
        <taxon>Haloarculaceae</taxon>
        <taxon>Halomicrobium</taxon>
    </lineage>
</organism>
<dbReference type="CDD" id="cd00143">
    <property type="entry name" value="PP2Cc"/>
    <property type="match status" value="1"/>
</dbReference>
<dbReference type="SUPFAM" id="SSF81606">
    <property type="entry name" value="PP2C-like"/>
    <property type="match status" value="1"/>
</dbReference>
<dbReference type="Gene3D" id="3.60.40.10">
    <property type="entry name" value="PPM-type phosphatase domain"/>
    <property type="match status" value="1"/>
</dbReference>
<dbReference type="InterPro" id="IPR015655">
    <property type="entry name" value="PP2C"/>
</dbReference>
<evidence type="ECO:0000313" key="3">
    <source>
        <dbReference type="Proteomes" id="UP000608662"/>
    </source>
</evidence>
<dbReference type="InterPro" id="IPR036457">
    <property type="entry name" value="PPM-type-like_dom_sf"/>
</dbReference>
<dbReference type="AlphaFoldDB" id="A0A847UEL5"/>
<dbReference type="Proteomes" id="UP000608662">
    <property type="component" value="Unassembled WGS sequence"/>
</dbReference>
<protein>
    <submittedName>
        <fullName evidence="2">SpoIIE family protein phosphatase</fullName>
    </submittedName>
</protein>
<dbReference type="SMART" id="SM00332">
    <property type="entry name" value="PP2Cc"/>
    <property type="match status" value="1"/>
</dbReference>
<dbReference type="PROSITE" id="PS51746">
    <property type="entry name" value="PPM_2"/>
    <property type="match status" value="1"/>
</dbReference>
<comment type="caution">
    <text evidence="2">The sequence shown here is derived from an EMBL/GenBank/DDBJ whole genome shotgun (WGS) entry which is preliminary data.</text>
</comment>
<dbReference type="OrthoDB" id="198002at2157"/>
<accession>A0A847UEL5</accession>
<dbReference type="PANTHER" id="PTHR47992">
    <property type="entry name" value="PROTEIN PHOSPHATASE"/>
    <property type="match status" value="1"/>
</dbReference>
<dbReference type="RefSeq" id="WP_170095414.1">
    <property type="nucleotide sequence ID" value="NZ_WOYG01000002.1"/>
</dbReference>
<name>A0A847UEL5_9EURY</name>
<dbReference type="EMBL" id="WOYG01000002">
    <property type="protein sequence ID" value="NLV11669.1"/>
    <property type="molecule type" value="Genomic_DNA"/>
</dbReference>
<reference evidence="2" key="1">
    <citation type="submission" date="2019-12" db="EMBL/GenBank/DDBJ databases">
        <title>Whole-genome sequence of Halomicrobium mukohataei pws1.</title>
        <authorList>
            <person name="Verma D.K."/>
            <person name="Gopal K."/>
            <person name="Prasad E.S."/>
        </authorList>
    </citation>
    <scope>NUCLEOTIDE SEQUENCE</scope>
    <source>
        <strain evidence="2">Pws1</strain>
    </source>
</reference>
<dbReference type="Pfam" id="PF13672">
    <property type="entry name" value="PP2C_2"/>
    <property type="match status" value="1"/>
</dbReference>
<gene>
    <name evidence="2" type="ORF">GOC74_17250</name>
</gene>
<dbReference type="SMART" id="SM00331">
    <property type="entry name" value="PP2C_SIG"/>
    <property type="match status" value="1"/>
</dbReference>
<sequence>MISYCHSNVGQQRSENEDAARCASLDDGRELVVVADGMGGHSKGAEASATAVERLFETVTSETPEAADRPEDLLERGFRAAHDAVTDLAAGERKMPGTTLVAALVADDTATIANVGDSRAYYVDEELQQVTTDQSQVQELVEAGEITQEEASNHPMSHVLSQAIGTADDLDVDLYTQSISEGWLLLCTDGLTDPVPEDAIEATCLDATSLEAAGTDLIREANDRGGPDNVTVGLCRTETA</sequence>
<dbReference type="GO" id="GO:0004722">
    <property type="term" value="F:protein serine/threonine phosphatase activity"/>
    <property type="evidence" value="ECO:0007669"/>
    <property type="project" value="InterPro"/>
</dbReference>
<proteinExistence type="predicted"/>